<dbReference type="HOGENOM" id="CLU_635283_0_0_1"/>
<dbReference type="GeneID" id="17283211"/>
<dbReference type="RefSeq" id="XP_005790370.1">
    <property type="nucleotide sequence ID" value="XM_005790313.1"/>
</dbReference>
<dbReference type="PaxDb" id="2903-EOD37941"/>
<accession>A0A0D3KQA6</accession>
<sequence>MRCSRCGGGDRCGTAGCGRGAVAPFGGYPAGTTATDMRCIGCGGGDRCGTVGCGRGAKAPFGGYPAGTMATDMRCFSCSCPGCSSDVPLALQRRCATHAASEALDALVRQVPIRAEQNAASLDALAADDTVLQAVRFRLQFEKETVCVWTFEQLEDHLRSNVRAALKEASADISNRFECTDELLSRVESYHVEVLRVQVRAALCSIAVAAGSDSERRVSFAQTVEAYPWLLPKQLCPPNVQPISDVAISAGYAAYSGAAGSGRVVRQPHGWSSLSFFARHGTQLLIREQRREPDGDLKTLRMAHLPRALLTAMPRGAKLSSSERKELDRELLWLLSCRGTVRLRLQDLKQLRQLGLTRTCDDGTTVVPLRLGPRASTQPGQMSSNHPPQQRAHRLGSAKANELRQPRERTLSKKTRAFGVFPDGCFSAVYGN</sequence>
<name>A0A0D3KQA6_EMIH1</name>
<keyword evidence="3" id="KW-1185">Reference proteome</keyword>
<dbReference type="KEGG" id="ehx:EMIHUDRAFT_454752"/>
<reference evidence="2" key="2">
    <citation type="submission" date="2024-10" db="UniProtKB">
        <authorList>
            <consortium name="EnsemblProtists"/>
        </authorList>
    </citation>
    <scope>IDENTIFICATION</scope>
</reference>
<evidence type="ECO:0000256" key="1">
    <source>
        <dbReference type="SAM" id="MobiDB-lite"/>
    </source>
</evidence>
<dbReference type="EnsemblProtists" id="EOD37941">
    <property type="protein sequence ID" value="EOD37941"/>
    <property type="gene ID" value="EMIHUDRAFT_454752"/>
</dbReference>
<evidence type="ECO:0000313" key="3">
    <source>
        <dbReference type="Proteomes" id="UP000013827"/>
    </source>
</evidence>
<organism evidence="2 3">
    <name type="scientific">Emiliania huxleyi (strain CCMP1516)</name>
    <dbReference type="NCBI Taxonomy" id="280463"/>
    <lineage>
        <taxon>Eukaryota</taxon>
        <taxon>Haptista</taxon>
        <taxon>Haptophyta</taxon>
        <taxon>Prymnesiophyceae</taxon>
        <taxon>Isochrysidales</taxon>
        <taxon>Noelaerhabdaceae</taxon>
        <taxon>Emiliania</taxon>
    </lineage>
</organism>
<protein>
    <submittedName>
        <fullName evidence="2">Uncharacterized protein</fullName>
    </submittedName>
</protein>
<feature type="region of interest" description="Disordered" evidence="1">
    <location>
        <begin position="367"/>
        <end position="407"/>
    </location>
</feature>
<proteinExistence type="predicted"/>
<feature type="compositionally biased region" description="Polar residues" evidence="1">
    <location>
        <begin position="375"/>
        <end position="388"/>
    </location>
</feature>
<dbReference type="AlphaFoldDB" id="A0A0D3KQA6"/>
<dbReference type="Proteomes" id="UP000013827">
    <property type="component" value="Unassembled WGS sequence"/>
</dbReference>
<evidence type="ECO:0000313" key="2">
    <source>
        <dbReference type="EnsemblProtists" id="EOD37941"/>
    </source>
</evidence>
<reference evidence="3" key="1">
    <citation type="journal article" date="2013" name="Nature">
        <title>Pan genome of the phytoplankton Emiliania underpins its global distribution.</title>
        <authorList>
            <person name="Read B.A."/>
            <person name="Kegel J."/>
            <person name="Klute M.J."/>
            <person name="Kuo A."/>
            <person name="Lefebvre S.C."/>
            <person name="Maumus F."/>
            <person name="Mayer C."/>
            <person name="Miller J."/>
            <person name="Monier A."/>
            <person name="Salamov A."/>
            <person name="Young J."/>
            <person name="Aguilar M."/>
            <person name="Claverie J.M."/>
            <person name="Frickenhaus S."/>
            <person name="Gonzalez K."/>
            <person name="Herman E.K."/>
            <person name="Lin Y.C."/>
            <person name="Napier J."/>
            <person name="Ogata H."/>
            <person name="Sarno A.F."/>
            <person name="Shmutz J."/>
            <person name="Schroeder D."/>
            <person name="de Vargas C."/>
            <person name="Verret F."/>
            <person name="von Dassow P."/>
            <person name="Valentin K."/>
            <person name="Van de Peer Y."/>
            <person name="Wheeler G."/>
            <person name="Dacks J.B."/>
            <person name="Delwiche C.F."/>
            <person name="Dyhrman S.T."/>
            <person name="Glockner G."/>
            <person name="John U."/>
            <person name="Richards T."/>
            <person name="Worden A.Z."/>
            <person name="Zhang X."/>
            <person name="Grigoriev I.V."/>
            <person name="Allen A.E."/>
            <person name="Bidle K."/>
            <person name="Borodovsky M."/>
            <person name="Bowler C."/>
            <person name="Brownlee C."/>
            <person name="Cock J.M."/>
            <person name="Elias M."/>
            <person name="Gladyshev V.N."/>
            <person name="Groth M."/>
            <person name="Guda C."/>
            <person name="Hadaegh A."/>
            <person name="Iglesias-Rodriguez M.D."/>
            <person name="Jenkins J."/>
            <person name="Jones B.M."/>
            <person name="Lawson T."/>
            <person name="Leese F."/>
            <person name="Lindquist E."/>
            <person name="Lobanov A."/>
            <person name="Lomsadze A."/>
            <person name="Malik S.B."/>
            <person name="Marsh M.E."/>
            <person name="Mackinder L."/>
            <person name="Mock T."/>
            <person name="Mueller-Roeber B."/>
            <person name="Pagarete A."/>
            <person name="Parker M."/>
            <person name="Probert I."/>
            <person name="Quesneville H."/>
            <person name="Raines C."/>
            <person name="Rensing S.A."/>
            <person name="Riano-Pachon D.M."/>
            <person name="Richier S."/>
            <person name="Rokitta S."/>
            <person name="Shiraiwa Y."/>
            <person name="Soanes D.M."/>
            <person name="van der Giezen M."/>
            <person name="Wahlund T.M."/>
            <person name="Williams B."/>
            <person name="Wilson W."/>
            <person name="Wolfe G."/>
            <person name="Wurch L.L."/>
        </authorList>
    </citation>
    <scope>NUCLEOTIDE SEQUENCE</scope>
</reference>